<protein>
    <recommendedName>
        <fullName evidence="1">F-box domain-containing protein</fullName>
    </recommendedName>
</protein>
<evidence type="ECO:0000259" key="1">
    <source>
        <dbReference type="PROSITE" id="PS50181"/>
    </source>
</evidence>
<feature type="domain" description="F-box" evidence="1">
    <location>
        <begin position="54"/>
        <end position="100"/>
    </location>
</feature>
<gene>
    <name evidence="2" type="ORF">DSL72_007904</name>
</gene>
<sequence length="428" mass="49679">MPCNCPVEWQPLPTHRCQQPFISDFQLSLKCPLDDKSPKSFTYFKIDANNFNNPGPFIKMQRDIFQRILKSLDIESLFNVRLCSQYCREAVSSILEWREISDHVPDVLRVIIYTGVGSNIPLLQLHHALTHAECEFCPENSEVVDPSLGFPPEYLDGEKVLGGFISLFEGKRACAYCLRNDPSLKAIDYMDLIRLKMRPDSAVKFPPDMNYPRLRTIPGKYRDTTVTERISLVSLGSIEMIPGKPLSDSDARVLQSSPHIPQHPFQDRAIMSHHLASVRGSIGFERKEEVARRYMTAMAFPFFGTSMDYPNRKICTTMHGCKECFLQERYHEVQFLDAADPDDDMDEEFKSMREWCAANIYKRETRLWLHDLVSKRQHAMNHHNEDEIDHDELEWREMIDAPVFNLQHPNVWMELSYCPGDEPYYTGE</sequence>
<organism evidence="2 3">
    <name type="scientific">Monilinia vaccinii-corymbosi</name>
    <dbReference type="NCBI Taxonomy" id="61207"/>
    <lineage>
        <taxon>Eukaryota</taxon>
        <taxon>Fungi</taxon>
        <taxon>Dikarya</taxon>
        <taxon>Ascomycota</taxon>
        <taxon>Pezizomycotina</taxon>
        <taxon>Leotiomycetes</taxon>
        <taxon>Helotiales</taxon>
        <taxon>Sclerotiniaceae</taxon>
        <taxon>Monilinia</taxon>
    </lineage>
</organism>
<dbReference type="EMBL" id="CP063409">
    <property type="protein sequence ID" value="QSZ35041.1"/>
    <property type="molecule type" value="Genomic_DNA"/>
</dbReference>
<accession>A0A8A3PJ83</accession>
<reference evidence="2" key="1">
    <citation type="submission" date="2020-10" db="EMBL/GenBank/DDBJ databases">
        <title>Genome Sequence of Monilinia vaccinii-corymbosi Sheds Light on Mummy Berry Disease Infection of Blueberry and Mating Type.</title>
        <authorList>
            <person name="Yow A.G."/>
            <person name="Zhang Y."/>
            <person name="Bansal K."/>
            <person name="Eacker S.M."/>
            <person name="Sullivan S."/>
            <person name="Liachko I."/>
            <person name="Cubeta M.A."/>
            <person name="Rollins J.A."/>
            <person name="Ashrafi H."/>
        </authorList>
    </citation>
    <scope>NUCLEOTIDE SEQUENCE</scope>
    <source>
        <strain evidence="2">RL-1</strain>
    </source>
</reference>
<dbReference type="OrthoDB" id="2687876at2759"/>
<dbReference type="InterPro" id="IPR001810">
    <property type="entry name" value="F-box_dom"/>
</dbReference>
<dbReference type="Pfam" id="PF00646">
    <property type="entry name" value="F-box"/>
    <property type="match status" value="1"/>
</dbReference>
<dbReference type="PROSITE" id="PS50181">
    <property type="entry name" value="FBOX"/>
    <property type="match status" value="1"/>
</dbReference>
<name>A0A8A3PJ83_9HELO</name>
<keyword evidence="3" id="KW-1185">Reference proteome</keyword>
<proteinExistence type="predicted"/>
<evidence type="ECO:0000313" key="3">
    <source>
        <dbReference type="Proteomes" id="UP000672032"/>
    </source>
</evidence>
<evidence type="ECO:0000313" key="2">
    <source>
        <dbReference type="EMBL" id="QSZ35041.1"/>
    </source>
</evidence>
<dbReference type="Proteomes" id="UP000672032">
    <property type="component" value="Chromosome 5"/>
</dbReference>
<dbReference type="AlphaFoldDB" id="A0A8A3PJ83"/>